<dbReference type="PROSITE" id="PS00211">
    <property type="entry name" value="ABC_TRANSPORTER_1"/>
    <property type="match status" value="1"/>
</dbReference>
<dbReference type="SMART" id="SM00382">
    <property type="entry name" value="AAA"/>
    <property type="match status" value="1"/>
</dbReference>
<dbReference type="PANTHER" id="PTHR45772">
    <property type="entry name" value="CONSERVED COMPONENT OF ABC TRANSPORTER FOR NATURAL AMINO ACIDS-RELATED"/>
    <property type="match status" value="1"/>
</dbReference>
<dbReference type="InterPro" id="IPR051120">
    <property type="entry name" value="ABC_AA/LPS_Transport"/>
</dbReference>
<dbReference type="PROSITE" id="PS50893">
    <property type="entry name" value="ABC_TRANSPORTER_2"/>
    <property type="match status" value="1"/>
</dbReference>
<keyword evidence="3" id="KW-0547">Nucleotide-binding</keyword>
<evidence type="ECO:0000313" key="6">
    <source>
        <dbReference type="EMBL" id="QCI63056.1"/>
    </source>
</evidence>
<dbReference type="FunFam" id="3.40.50.300:FF:000421">
    <property type="entry name" value="Branched-chain amino acid ABC transporter ATP-binding protein"/>
    <property type="match status" value="1"/>
</dbReference>
<dbReference type="CDD" id="cd03219">
    <property type="entry name" value="ABC_Mj1267_LivG_branched"/>
    <property type="match status" value="1"/>
</dbReference>
<dbReference type="RefSeq" id="WP_136958519.1">
    <property type="nucleotide sequence ID" value="NZ_CP039690.1"/>
</dbReference>
<keyword evidence="7" id="KW-1185">Reference proteome</keyword>
<dbReference type="GO" id="GO:0005524">
    <property type="term" value="F:ATP binding"/>
    <property type="evidence" value="ECO:0007669"/>
    <property type="project" value="UniProtKB-KW"/>
</dbReference>
<evidence type="ECO:0000256" key="4">
    <source>
        <dbReference type="ARBA" id="ARBA00022840"/>
    </source>
</evidence>
<name>A0A4D7B0T5_9HYPH</name>
<evidence type="ECO:0000256" key="2">
    <source>
        <dbReference type="ARBA" id="ARBA00022448"/>
    </source>
</evidence>
<dbReference type="Gene3D" id="3.40.50.300">
    <property type="entry name" value="P-loop containing nucleotide triphosphate hydrolases"/>
    <property type="match status" value="1"/>
</dbReference>
<feature type="domain" description="ABC transporter" evidence="5">
    <location>
        <begin position="2"/>
        <end position="249"/>
    </location>
</feature>
<dbReference type="InterPro" id="IPR032823">
    <property type="entry name" value="BCA_ABC_TP_C"/>
</dbReference>
<dbReference type="AlphaFoldDB" id="A0A4D7B0T5"/>
<evidence type="ECO:0000256" key="1">
    <source>
        <dbReference type="ARBA" id="ARBA00005417"/>
    </source>
</evidence>
<protein>
    <submittedName>
        <fullName evidence="6">ABC transporter ATP-binding protein</fullName>
    </submittedName>
</protein>
<dbReference type="EMBL" id="CP039690">
    <property type="protein sequence ID" value="QCI63056.1"/>
    <property type="molecule type" value="Genomic_DNA"/>
</dbReference>
<dbReference type="GO" id="GO:0005886">
    <property type="term" value="C:plasma membrane"/>
    <property type="evidence" value="ECO:0007669"/>
    <property type="project" value="TreeGrafter"/>
</dbReference>
<evidence type="ECO:0000256" key="3">
    <source>
        <dbReference type="ARBA" id="ARBA00022741"/>
    </source>
</evidence>
<keyword evidence="4 6" id="KW-0067">ATP-binding</keyword>
<evidence type="ECO:0000259" key="5">
    <source>
        <dbReference type="PROSITE" id="PS50893"/>
    </source>
</evidence>
<comment type="similarity">
    <text evidence="1">Belongs to the ABC transporter superfamily.</text>
</comment>
<sequence>MLEVRDIAVTFGALKAVDGVSLNFASTAITALIGPNGAGKTTLFNLLAGTLKPQAGEIRLAGERVDGLPAHAMFHRGLARTFQIPRPFGELSVLENLMVVPDERPGERFYDNWIVPGRVRRRELALRERARELLDFVTLGALADQPARILSGGQQKLLELARVLMGDPKMILLDEPAAGVNPALLQVIVERIQDIHRRGIGFVIIEHNIDLVTRICDPVVVMAQGRVLTTGDAATVRSDPRVIDAYLGDAP</sequence>
<dbReference type="PANTHER" id="PTHR45772:SF9">
    <property type="entry name" value="CONSERVED COMPONENT OF ABC TRANSPORTER FOR NATURAL AMINO ACIDS"/>
    <property type="match status" value="1"/>
</dbReference>
<dbReference type="OrthoDB" id="9806149at2"/>
<dbReference type="InterPro" id="IPR003593">
    <property type="entry name" value="AAA+_ATPase"/>
</dbReference>
<dbReference type="KEGG" id="pstg:E8M01_01640"/>
<dbReference type="InterPro" id="IPR003439">
    <property type="entry name" value="ABC_transporter-like_ATP-bd"/>
</dbReference>
<dbReference type="InterPro" id="IPR017871">
    <property type="entry name" value="ABC_transporter-like_CS"/>
</dbReference>
<reference evidence="6 7" key="1">
    <citation type="submission" date="2019-04" db="EMBL/GenBank/DDBJ databases">
        <title>Phreatobacter aquaticus sp. nov.</title>
        <authorList>
            <person name="Choi A."/>
        </authorList>
    </citation>
    <scope>NUCLEOTIDE SEQUENCE [LARGE SCALE GENOMIC DNA]</scope>
    <source>
        <strain evidence="6 7">KCTC 52518</strain>
    </source>
</reference>
<gene>
    <name evidence="6" type="ORF">E8M01_01640</name>
</gene>
<organism evidence="6 7">
    <name type="scientific">Phreatobacter stygius</name>
    <dbReference type="NCBI Taxonomy" id="1940610"/>
    <lineage>
        <taxon>Bacteria</taxon>
        <taxon>Pseudomonadati</taxon>
        <taxon>Pseudomonadota</taxon>
        <taxon>Alphaproteobacteria</taxon>
        <taxon>Hyphomicrobiales</taxon>
        <taxon>Phreatobacteraceae</taxon>
        <taxon>Phreatobacter</taxon>
    </lineage>
</organism>
<dbReference type="GO" id="GO:0016887">
    <property type="term" value="F:ATP hydrolysis activity"/>
    <property type="evidence" value="ECO:0007669"/>
    <property type="project" value="InterPro"/>
</dbReference>
<dbReference type="Proteomes" id="UP000298781">
    <property type="component" value="Chromosome"/>
</dbReference>
<dbReference type="InterPro" id="IPR027417">
    <property type="entry name" value="P-loop_NTPase"/>
</dbReference>
<proteinExistence type="inferred from homology"/>
<dbReference type="Pfam" id="PF00005">
    <property type="entry name" value="ABC_tran"/>
    <property type="match status" value="1"/>
</dbReference>
<keyword evidence="2" id="KW-0813">Transport</keyword>
<evidence type="ECO:0000313" key="7">
    <source>
        <dbReference type="Proteomes" id="UP000298781"/>
    </source>
</evidence>
<dbReference type="SUPFAM" id="SSF52540">
    <property type="entry name" value="P-loop containing nucleoside triphosphate hydrolases"/>
    <property type="match status" value="1"/>
</dbReference>
<accession>A0A4D7B0T5</accession>
<dbReference type="Pfam" id="PF12399">
    <property type="entry name" value="BCA_ABC_TP_C"/>
    <property type="match status" value="1"/>
</dbReference>